<organism evidence="2">
    <name type="scientific">marine metagenome</name>
    <dbReference type="NCBI Taxonomy" id="408172"/>
    <lineage>
        <taxon>unclassified sequences</taxon>
        <taxon>metagenomes</taxon>
        <taxon>ecological metagenomes</taxon>
    </lineage>
</organism>
<name>A0A382B3I0_9ZZZZ</name>
<reference evidence="2" key="1">
    <citation type="submission" date="2018-05" db="EMBL/GenBank/DDBJ databases">
        <authorList>
            <person name="Lanie J.A."/>
            <person name="Ng W.-L."/>
            <person name="Kazmierczak K.M."/>
            <person name="Andrzejewski T.M."/>
            <person name="Davidsen T.M."/>
            <person name="Wayne K.J."/>
            <person name="Tettelin H."/>
            <person name="Glass J.I."/>
            <person name="Rusch D."/>
            <person name="Podicherti R."/>
            <person name="Tsui H.-C.T."/>
            <person name="Winkler M.E."/>
        </authorList>
    </citation>
    <scope>NUCLEOTIDE SEQUENCE</scope>
</reference>
<accession>A0A382B3I0</accession>
<dbReference type="AlphaFoldDB" id="A0A382B3I0"/>
<dbReference type="EMBL" id="UINC01028048">
    <property type="protein sequence ID" value="SVB08360.1"/>
    <property type="molecule type" value="Genomic_DNA"/>
</dbReference>
<gene>
    <name evidence="2" type="ORF">METZ01_LOCUS161214</name>
</gene>
<feature type="region of interest" description="Disordered" evidence="1">
    <location>
        <begin position="1"/>
        <end position="23"/>
    </location>
</feature>
<evidence type="ECO:0000313" key="2">
    <source>
        <dbReference type="EMBL" id="SVB08360.1"/>
    </source>
</evidence>
<proteinExistence type="predicted"/>
<feature type="non-terminal residue" evidence="2">
    <location>
        <position position="32"/>
    </location>
</feature>
<evidence type="ECO:0000256" key="1">
    <source>
        <dbReference type="SAM" id="MobiDB-lite"/>
    </source>
</evidence>
<sequence length="32" mass="3601">MRPSDRVVIRQSPSVRHSRSMVPSALVCRPVP</sequence>
<protein>
    <submittedName>
        <fullName evidence="2">Uncharacterized protein</fullName>
    </submittedName>
</protein>